<evidence type="ECO:0000313" key="2">
    <source>
        <dbReference type="Proteomes" id="UP001500880"/>
    </source>
</evidence>
<accession>A0ABP3LHL0</accession>
<evidence type="ECO:0000313" key="1">
    <source>
        <dbReference type="EMBL" id="GAA0497644.1"/>
    </source>
</evidence>
<organism evidence="1 2">
    <name type="scientific">Salinibacillus aidingensis</name>
    <dbReference type="NCBI Taxonomy" id="237684"/>
    <lineage>
        <taxon>Bacteria</taxon>
        <taxon>Bacillati</taxon>
        <taxon>Bacillota</taxon>
        <taxon>Bacilli</taxon>
        <taxon>Bacillales</taxon>
        <taxon>Bacillaceae</taxon>
        <taxon>Salinibacillus</taxon>
    </lineage>
</organism>
<reference evidence="2" key="1">
    <citation type="journal article" date="2019" name="Int. J. Syst. Evol. Microbiol.">
        <title>The Global Catalogue of Microorganisms (GCM) 10K type strain sequencing project: providing services to taxonomists for standard genome sequencing and annotation.</title>
        <authorList>
            <consortium name="The Broad Institute Genomics Platform"/>
            <consortium name="The Broad Institute Genome Sequencing Center for Infectious Disease"/>
            <person name="Wu L."/>
            <person name="Ma J."/>
        </authorList>
    </citation>
    <scope>NUCLEOTIDE SEQUENCE [LARGE SCALE GENOMIC DNA]</scope>
    <source>
        <strain evidence="2">JCM 12389</strain>
    </source>
</reference>
<proteinExistence type="predicted"/>
<dbReference type="Proteomes" id="UP001500880">
    <property type="component" value="Unassembled WGS sequence"/>
</dbReference>
<gene>
    <name evidence="1" type="ORF">GCM10008986_25810</name>
</gene>
<comment type="caution">
    <text evidence="1">The sequence shown here is derived from an EMBL/GenBank/DDBJ whole genome shotgun (WGS) entry which is preliminary data.</text>
</comment>
<keyword evidence="2" id="KW-1185">Reference proteome</keyword>
<dbReference type="RefSeq" id="WP_343841791.1">
    <property type="nucleotide sequence ID" value="NZ_BAAADO010000005.1"/>
</dbReference>
<name>A0ABP3LHL0_9BACI</name>
<dbReference type="EMBL" id="BAAADO010000005">
    <property type="protein sequence ID" value="GAA0497644.1"/>
    <property type="molecule type" value="Genomic_DNA"/>
</dbReference>
<sequence length="155" mass="18077">MKQLPIDKIKTCTLIVLALLVLIGEPILYQEKAEDKRDLELLLNHFYHELDRTISAMDYTLSLDLDKQENQENFIRSLYSIEKHLERTGLMLKAGDFFVSDTITYEPIFFINRGITGIGEDKQLDASEATFLRNFKNELETIRKRLYSGNRARES</sequence>
<protein>
    <submittedName>
        <fullName evidence="1">Uncharacterized protein</fullName>
    </submittedName>
</protein>